<dbReference type="Proteomes" id="UP000604161">
    <property type="component" value="Unassembled WGS sequence"/>
</dbReference>
<evidence type="ECO:0000256" key="2">
    <source>
        <dbReference type="ARBA" id="ARBA00022803"/>
    </source>
</evidence>
<feature type="repeat" description="TPR" evidence="3">
    <location>
        <begin position="545"/>
        <end position="578"/>
    </location>
</feature>
<protein>
    <recommendedName>
        <fullName evidence="6">Tetratricopeptide repeat protein</fullName>
    </recommendedName>
</protein>
<evidence type="ECO:0000313" key="4">
    <source>
        <dbReference type="EMBL" id="MBD5772745.1"/>
    </source>
</evidence>
<dbReference type="PANTHER" id="PTHR44943">
    <property type="entry name" value="CELLULOSE SYNTHASE OPERON PROTEIN C"/>
    <property type="match status" value="1"/>
</dbReference>
<keyword evidence="5" id="KW-1185">Reference proteome</keyword>
<evidence type="ECO:0000256" key="3">
    <source>
        <dbReference type="PROSITE-ProRule" id="PRU00339"/>
    </source>
</evidence>
<dbReference type="InterPro" id="IPR011990">
    <property type="entry name" value="TPR-like_helical_dom_sf"/>
</dbReference>
<evidence type="ECO:0008006" key="6">
    <source>
        <dbReference type="Google" id="ProtNLM"/>
    </source>
</evidence>
<evidence type="ECO:0000313" key="5">
    <source>
        <dbReference type="Proteomes" id="UP000604161"/>
    </source>
</evidence>
<dbReference type="SUPFAM" id="SSF48452">
    <property type="entry name" value="TPR-like"/>
    <property type="match status" value="2"/>
</dbReference>
<dbReference type="Pfam" id="PF13432">
    <property type="entry name" value="TPR_16"/>
    <property type="match status" value="1"/>
</dbReference>
<keyword evidence="1" id="KW-0677">Repeat</keyword>
<sequence length="602" mass="68788">MNLALRKHMSSCLGAKQKTRFKNLYAKNVLMFFTAISFSLISGCNQITSQTDSSQPSQENNQPQITPAYKIKNLLNAEFTLQREGPSEAFELFYELASQSEDIVIIERLASIAVASQDDNYIERSTNLWLANEPRSEQAYALKLQVLVKNKRTEETATLLANAIRHKIPFRFLPLYLENHVRDNEKVQTLNDAIATLPPKYQENQYIQLSYAHTLFLIGQYEPAITLSKKRLARSDTEKSEVLYLILSYSQKNLGKLDEAIETLLTANQEFPLNTRILSPLIDFLVENERPQQATTVYQQAVLESSEQLQVGINFIRTLLEYKHPQKALDIANSLPEEQLGLSHQIQFLTAIAAAELGNKKQAIEIMSQVSGNLRSNATQQMALWLYDEEQENLINNIVLNRTLRENLPEQIAFISQLHEEKGHLELAYDLLNHSLNTLPESNILRYRKALLAERLGNWPTTEIELKTLLQKDPGNPQYLNALGYTLLTRTERLDEAMNYIELAYEQEANDPAVIDSLGWGHFLKGELEQSSYYLKKAWDILPDAEIAAHYGESLWRQRHYKQAIEIWGAALETAPKNPLLLNTIKRLSPSLLEKNTQEKTS</sequence>
<organism evidence="4 5">
    <name type="scientific">Marinomonas colpomeniae</name>
    <dbReference type="NCBI Taxonomy" id="2774408"/>
    <lineage>
        <taxon>Bacteria</taxon>
        <taxon>Pseudomonadati</taxon>
        <taxon>Pseudomonadota</taxon>
        <taxon>Gammaproteobacteria</taxon>
        <taxon>Oceanospirillales</taxon>
        <taxon>Oceanospirillaceae</taxon>
        <taxon>Marinomonas</taxon>
    </lineage>
</organism>
<gene>
    <name evidence="4" type="ORF">IF202_17065</name>
</gene>
<accession>A0ABR8P3A0</accession>
<comment type="caution">
    <text evidence="4">The sequence shown here is derived from an EMBL/GenBank/DDBJ whole genome shotgun (WGS) entry which is preliminary data.</text>
</comment>
<dbReference type="InterPro" id="IPR019734">
    <property type="entry name" value="TPR_rpt"/>
</dbReference>
<reference evidence="4 5" key="1">
    <citation type="submission" date="2020-09" db="EMBL/GenBank/DDBJ databases">
        <title>Marinomonas sp. nov., isolated from the cysticercosis algae of Qingdao, China.</title>
        <authorList>
            <person name="Sun X."/>
        </authorList>
    </citation>
    <scope>NUCLEOTIDE SEQUENCE [LARGE SCALE GENOMIC DNA]</scope>
    <source>
        <strain evidence="4 5">SM2066</strain>
    </source>
</reference>
<keyword evidence="2 3" id="KW-0802">TPR repeat</keyword>
<evidence type="ECO:0000256" key="1">
    <source>
        <dbReference type="ARBA" id="ARBA00022737"/>
    </source>
</evidence>
<dbReference type="EMBL" id="JACYFC010000010">
    <property type="protein sequence ID" value="MBD5772745.1"/>
    <property type="molecule type" value="Genomic_DNA"/>
</dbReference>
<name>A0ABR8P3A0_9GAMM</name>
<dbReference type="Gene3D" id="1.25.40.10">
    <property type="entry name" value="Tetratricopeptide repeat domain"/>
    <property type="match status" value="2"/>
</dbReference>
<proteinExistence type="predicted"/>
<dbReference type="InterPro" id="IPR051685">
    <property type="entry name" value="Ycf3/AcsC/BcsC/TPR_MFPF"/>
</dbReference>
<dbReference type="PROSITE" id="PS50005">
    <property type="entry name" value="TPR"/>
    <property type="match status" value="1"/>
</dbReference>
<dbReference type="PANTHER" id="PTHR44943:SF5">
    <property type="entry name" value="BLL7697 PROTEIN"/>
    <property type="match status" value="1"/>
</dbReference>